<dbReference type="EMBL" id="BDGG01000003">
    <property type="protein sequence ID" value="GAU95354.1"/>
    <property type="molecule type" value="Genomic_DNA"/>
</dbReference>
<evidence type="ECO:0000256" key="5">
    <source>
        <dbReference type="ARBA" id="ARBA00023004"/>
    </source>
</evidence>
<keyword evidence="8" id="KW-1133">Transmembrane helix</keyword>
<keyword evidence="7" id="KW-0349">Heme</keyword>
<dbReference type="GO" id="GO:0020037">
    <property type="term" value="F:heme binding"/>
    <property type="evidence" value="ECO:0007669"/>
    <property type="project" value="InterPro"/>
</dbReference>
<feature type="binding site" description="axial binding residue" evidence="7">
    <location>
        <position position="473"/>
    </location>
    <ligand>
        <name>heme</name>
        <dbReference type="ChEBI" id="CHEBI:30413"/>
    </ligand>
    <ligandPart>
        <name>Fe</name>
        <dbReference type="ChEBI" id="CHEBI:18248"/>
    </ligandPart>
</feature>
<evidence type="ECO:0000256" key="7">
    <source>
        <dbReference type="PIRSR" id="PIRSR602401-1"/>
    </source>
</evidence>
<evidence type="ECO:0000313" key="10">
    <source>
        <dbReference type="Proteomes" id="UP000186922"/>
    </source>
</evidence>
<comment type="caution">
    <text evidence="9">The sequence shown here is derived from an EMBL/GenBank/DDBJ whole genome shotgun (WGS) entry which is preliminary data.</text>
</comment>
<dbReference type="InterPro" id="IPR001128">
    <property type="entry name" value="Cyt_P450"/>
</dbReference>
<protein>
    <recommendedName>
        <fullName evidence="11">Cytochrome P450</fullName>
    </recommendedName>
</protein>
<dbReference type="PRINTS" id="PR00463">
    <property type="entry name" value="EP450I"/>
</dbReference>
<dbReference type="STRING" id="947166.A0A1D1V0I4"/>
<keyword evidence="3 7" id="KW-0479">Metal-binding</keyword>
<dbReference type="InterPro" id="IPR036396">
    <property type="entry name" value="Cyt_P450_sf"/>
</dbReference>
<evidence type="ECO:0000256" key="1">
    <source>
        <dbReference type="ARBA" id="ARBA00001971"/>
    </source>
</evidence>
<evidence type="ECO:0000256" key="8">
    <source>
        <dbReference type="SAM" id="Phobius"/>
    </source>
</evidence>
<dbReference type="GO" id="GO:0005737">
    <property type="term" value="C:cytoplasm"/>
    <property type="evidence" value="ECO:0007669"/>
    <property type="project" value="TreeGrafter"/>
</dbReference>
<evidence type="ECO:0000256" key="4">
    <source>
        <dbReference type="ARBA" id="ARBA00023002"/>
    </source>
</evidence>
<dbReference type="SUPFAM" id="SSF48264">
    <property type="entry name" value="Cytochrome P450"/>
    <property type="match status" value="1"/>
</dbReference>
<evidence type="ECO:0000256" key="2">
    <source>
        <dbReference type="ARBA" id="ARBA00010617"/>
    </source>
</evidence>
<dbReference type="AlphaFoldDB" id="A0A1D1V0I4"/>
<comment type="cofactor">
    <cofactor evidence="1 7">
        <name>heme</name>
        <dbReference type="ChEBI" id="CHEBI:30413"/>
    </cofactor>
</comment>
<dbReference type="GO" id="GO:0008395">
    <property type="term" value="F:steroid hydroxylase activity"/>
    <property type="evidence" value="ECO:0007669"/>
    <property type="project" value="TreeGrafter"/>
</dbReference>
<sequence length="530" mass="60484">MDPAREEILTELHRYNQEQLPTSAFSLYELKMASLSIFFLVCAAVLLVISYLRKLLSGSTTKNFPPGPRGLPILGNLHQMGKQPSRTIRDMSKIYGPTVGLHLGSTPMVVLHDPATVRKVYNDENVTGRPQTQILNFFFKNRGIVMAEGQLWKEHRRFALSTLRNLGMGKSWLEDAILDEVQEIIEQFRTREGAPFDARRHLTLAVSNVVCALVFGRRFDHNDKRFIRLCNMFADYMALVNSLLPVQAFPILKDIPCLKYQKLFDEFMVSIKEIGGFTNEMIEEHKTKVPEAKNGMIKQDYITAYMEEKKKQDPNTTTFDDEQLMFSIVNLFTGGTESSASTLLWGMIHLARFPDVQQKIHKEIDAVLGGEKRLVILSDRGQLRYTDAALQDVQRLAAMAPLSLPHSNFEAMEIDGYNIPARSFIHQNIFSLHYDEKYWAKPNELYPEHFLDENGDVMSPAAFMSLSVGKRSCLGEALAKMETFLFFSNIVGSFRITGNKEELDRVTRNMTLGILNSPLPFDIQLIPRRW</sequence>
<gene>
    <name evidence="9" type="primary">RvY_06985</name>
    <name evidence="9" type="synonym">RvY_06985.1</name>
    <name evidence="9" type="ORF">RvY_06985-1</name>
</gene>
<dbReference type="GO" id="GO:0006805">
    <property type="term" value="P:xenobiotic metabolic process"/>
    <property type="evidence" value="ECO:0007669"/>
    <property type="project" value="TreeGrafter"/>
</dbReference>
<dbReference type="PANTHER" id="PTHR24300">
    <property type="entry name" value="CYTOCHROME P450 508A4-RELATED"/>
    <property type="match status" value="1"/>
</dbReference>
<organism evidence="9 10">
    <name type="scientific">Ramazzottius varieornatus</name>
    <name type="common">Water bear</name>
    <name type="synonym">Tardigrade</name>
    <dbReference type="NCBI Taxonomy" id="947166"/>
    <lineage>
        <taxon>Eukaryota</taxon>
        <taxon>Metazoa</taxon>
        <taxon>Ecdysozoa</taxon>
        <taxon>Tardigrada</taxon>
        <taxon>Eutardigrada</taxon>
        <taxon>Parachela</taxon>
        <taxon>Hypsibioidea</taxon>
        <taxon>Ramazzottiidae</taxon>
        <taxon>Ramazzottius</taxon>
    </lineage>
</organism>
<dbReference type="GO" id="GO:0005506">
    <property type="term" value="F:iron ion binding"/>
    <property type="evidence" value="ECO:0007669"/>
    <property type="project" value="InterPro"/>
</dbReference>
<accession>A0A1D1V0I4</accession>
<evidence type="ECO:0000256" key="6">
    <source>
        <dbReference type="ARBA" id="ARBA00023033"/>
    </source>
</evidence>
<comment type="similarity">
    <text evidence="2">Belongs to the cytochrome P450 family.</text>
</comment>
<dbReference type="GO" id="GO:0006082">
    <property type="term" value="P:organic acid metabolic process"/>
    <property type="evidence" value="ECO:0007669"/>
    <property type="project" value="TreeGrafter"/>
</dbReference>
<feature type="transmembrane region" description="Helical" evidence="8">
    <location>
        <begin position="32"/>
        <end position="52"/>
    </location>
</feature>
<evidence type="ECO:0008006" key="11">
    <source>
        <dbReference type="Google" id="ProtNLM"/>
    </source>
</evidence>
<keyword evidence="10" id="KW-1185">Reference proteome</keyword>
<proteinExistence type="inferred from homology"/>
<dbReference type="PANTHER" id="PTHR24300:SF403">
    <property type="entry name" value="CYTOCHROME P450 306A1"/>
    <property type="match status" value="1"/>
</dbReference>
<dbReference type="FunFam" id="1.10.630.10:FF:000036">
    <property type="entry name" value="CYtochrome P450 family"/>
    <property type="match status" value="1"/>
</dbReference>
<keyword evidence="6" id="KW-0503">Monooxygenase</keyword>
<dbReference type="Proteomes" id="UP000186922">
    <property type="component" value="Unassembled WGS sequence"/>
</dbReference>
<keyword evidence="8" id="KW-0472">Membrane</keyword>
<dbReference type="InterPro" id="IPR050182">
    <property type="entry name" value="Cytochrome_P450_fam2"/>
</dbReference>
<dbReference type="InterPro" id="IPR002401">
    <property type="entry name" value="Cyt_P450_E_grp-I"/>
</dbReference>
<dbReference type="Pfam" id="PF00067">
    <property type="entry name" value="p450"/>
    <property type="match status" value="1"/>
</dbReference>
<dbReference type="GO" id="GO:0016712">
    <property type="term" value="F:oxidoreductase activity, acting on paired donors, with incorporation or reduction of molecular oxygen, reduced flavin or flavoprotein as one donor, and incorporation of one atom of oxygen"/>
    <property type="evidence" value="ECO:0007669"/>
    <property type="project" value="TreeGrafter"/>
</dbReference>
<evidence type="ECO:0000313" key="9">
    <source>
        <dbReference type="EMBL" id="GAU95354.1"/>
    </source>
</evidence>
<reference evidence="9 10" key="1">
    <citation type="journal article" date="2016" name="Nat. Commun.">
        <title>Extremotolerant tardigrade genome and improved radiotolerance of human cultured cells by tardigrade-unique protein.</title>
        <authorList>
            <person name="Hashimoto T."/>
            <person name="Horikawa D.D."/>
            <person name="Saito Y."/>
            <person name="Kuwahara H."/>
            <person name="Kozuka-Hata H."/>
            <person name="Shin-I T."/>
            <person name="Minakuchi Y."/>
            <person name="Ohishi K."/>
            <person name="Motoyama A."/>
            <person name="Aizu T."/>
            <person name="Enomoto A."/>
            <person name="Kondo K."/>
            <person name="Tanaka S."/>
            <person name="Hara Y."/>
            <person name="Koshikawa S."/>
            <person name="Sagara H."/>
            <person name="Miura T."/>
            <person name="Yokobori S."/>
            <person name="Miyagawa K."/>
            <person name="Suzuki Y."/>
            <person name="Kubo T."/>
            <person name="Oyama M."/>
            <person name="Kohara Y."/>
            <person name="Fujiyama A."/>
            <person name="Arakawa K."/>
            <person name="Katayama T."/>
            <person name="Toyoda A."/>
            <person name="Kunieda T."/>
        </authorList>
    </citation>
    <scope>NUCLEOTIDE SEQUENCE [LARGE SCALE GENOMIC DNA]</scope>
    <source>
        <strain evidence="9 10">YOKOZUNA-1</strain>
    </source>
</reference>
<keyword evidence="5 7" id="KW-0408">Iron</keyword>
<evidence type="ECO:0000256" key="3">
    <source>
        <dbReference type="ARBA" id="ARBA00022723"/>
    </source>
</evidence>
<dbReference type="PRINTS" id="PR00385">
    <property type="entry name" value="P450"/>
</dbReference>
<keyword evidence="4" id="KW-0560">Oxidoreductase</keyword>
<name>A0A1D1V0I4_RAMVA</name>
<keyword evidence="8" id="KW-0812">Transmembrane</keyword>
<dbReference type="Gene3D" id="1.10.630.10">
    <property type="entry name" value="Cytochrome P450"/>
    <property type="match status" value="1"/>
</dbReference>
<dbReference type="OrthoDB" id="1055148at2759"/>